<dbReference type="EMBL" id="JAPUFD010000016">
    <property type="protein sequence ID" value="MDI1491848.1"/>
    <property type="molecule type" value="Genomic_DNA"/>
</dbReference>
<organism evidence="3 4">
    <name type="scientific">Ramalina farinacea</name>
    <dbReference type="NCBI Taxonomy" id="258253"/>
    <lineage>
        <taxon>Eukaryota</taxon>
        <taxon>Fungi</taxon>
        <taxon>Dikarya</taxon>
        <taxon>Ascomycota</taxon>
        <taxon>Pezizomycotina</taxon>
        <taxon>Lecanoromycetes</taxon>
        <taxon>OSLEUM clade</taxon>
        <taxon>Lecanoromycetidae</taxon>
        <taxon>Lecanorales</taxon>
        <taxon>Lecanorineae</taxon>
        <taxon>Ramalinaceae</taxon>
        <taxon>Ramalina</taxon>
    </lineage>
</organism>
<evidence type="ECO:0000313" key="3">
    <source>
        <dbReference type="EMBL" id="MDI1491848.1"/>
    </source>
</evidence>
<accession>A0AA43QSJ6</accession>
<dbReference type="InterPro" id="IPR036291">
    <property type="entry name" value="NAD(P)-bd_dom_sf"/>
</dbReference>
<comment type="similarity">
    <text evidence="1">Belongs to the short-chain dehydrogenases/reductases (SDR) family.</text>
</comment>
<sequence>MAPGPLFVIGSGPMIGSHIPRLFATHGFTQVALFSRSADNLARDAAFITTASPSTTVHTYAVDVTADDHFASTLEKAVAEVGSPEVVVYNAARINFAPFGQYTAADVRRDFEIPNLGLHTTATVLLPRLRALAESEPEKHPALYVTSAAIIYQPLMPVYSLCMAKAAQASLTKVLAEETKGLVHVALVTVGGPVSFEEEFNNPSNIAIKFWELYQQKKGSWEFEIKCGW</sequence>
<protein>
    <submittedName>
        <fullName evidence="3">Uncharacterized protein</fullName>
    </submittedName>
</protein>
<evidence type="ECO:0000256" key="1">
    <source>
        <dbReference type="ARBA" id="ARBA00006484"/>
    </source>
</evidence>
<evidence type="ECO:0000256" key="2">
    <source>
        <dbReference type="ARBA" id="ARBA00023002"/>
    </source>
</evidence>
<gene>
    <name evidence="3" type="ORF">OHK93_003059</name>
</gene>
<dbReference type="PANTHER" id="PTHR43669">
    <property type="entry name" value="5-KETO-D-GLUCONATE 5-REDUCTASE"/>
    <property type="match status" value="1"/>
</dbReference>
<dbReference type="InterPro" id="IPR002347">
    <property type="entry name" value="SDR_fam"/>
</dbReference>
<name>A0AA43QSJ6_9LECA</name>
<dbReference type="Proteomes" id="UP001161017">
    <property type="component" value="Unassembled WGS sequence"/>
</dbReference>
<keyword evidence="4" id="KW-1185">Reference proteome</keyword>
<dbReference type="Gene3D" id="3.40.50.720">
    <property type="entry name" value="NAD(P)-binding Rossmann-like Domain"/>
    <property type="match status" value="1"/>
</dbReference>
<reference evidence="3" key="1">
    <citation type="journal article" date="2023" name="Genome Biol. Evol.">
        <title>First Whole Genome Sequence and Flow Cytometry Genome Size Data for the Lichen-Forming Fungus Ramalina farinacea (Ascomycota).</title>
        <authorList>
            <person name="Llewellyn T."/>
            <person name="Mian S."/>
            <person name="Hill R."/>
            <person name="Leitch I.J."/>
            <person name="Gaya E."/>
        </authorList>
    </citation>
    <scope>NUCLEOTIDE SEQUENCE</scope>
    <source>
        <strain evidence="3">LIQ254RAFAR</strain>
    </source>
</reference>
<dbReference type="AlphaFoldDB" id="A0AA43QSJ6"/>
<proteinExistence type="inferred from homology"/>
<dbReference type="Pfam" id="PF00106">
    <property type="entry name" value="adh_short"/>
    <property type="match status" value="1"/>
</dbReference>
<dbReference type="GO" id="GO:0016491">
    <property type="term" value="F:oxidoreductase activity"/>
    <property type="evidence" value="ECO:0007669"/>
    <property type="project" value="UniProtKB-KW"/>
</dbReference>
<comment type="caution">
    <text evidence="3">The sequence shown here is derived from an EMBL/GenBank/DDBJ whole genome shotgun (WGS) entry which is preliminary data.</text>
</comment>
<dbReference type="SUPFAM" id="SSF51735">
    <property type="entry name" value="NAD(P)-binding Rossmann-fold domains"/>
    <property type="match status" value="1"/>
</dbReference>
<evidence type="ECO:0000313" key="4">
    <source>
        <dbReference type="Proteomes" id="UP001161017"/>
    </source>
</evidence>
<dbReference type="PANTHER" id="PTHR43669:SF3">
    <property type="entry name" value="ALCOHOL DEHYDROGENASE, PUTATIVE (AFU_ORTHOLOGUE AFUA_3G03445)-RELATED"/>
    <property type="match status" value="1"/>
</dbReference>
<keyword evidence="2" id="KW-0560">Oxidoreductase</keyword>